<dbReference type="Pfam" id="PF03796">
    <property type="entry name" value="DnaB_C"/>
    <property type="match status" value="1"/>
</dbReference>
<dbReference type="SUPFAM" id="SSF48024">
    <property type="entry name" value="N-terminal domain of DnaB helicase"/>
    <property type="match status" value="1"/>
</dbReference>
<evidence type="ECO:0000256" key="10">
    <source>
        <dbReference type="ARBA" id="ARBA00044969"/>
    </source>
</evidence>
<dbReference type="InterPro" id="IPR036185">
    <property type="entry name" value="DNA_heli_DnaB-like_N_sf"/>
</dbReference>
<evidence type="ECO:0000256" key="9">
    <source>
        <dbReference type="ARBA" id="ARBA00023235"/>
    </source>
</evidence>
<evidence type="ECO:0000259" key="12">
    <source>
        <dbReference type="PROSITE" id="PS51199"/>
    </source>
</evidence>
<comment type="caution">
    <text evidence="13">The sequence shown here is derived from an EMBL/GenBank/DDBJ whole genome shotgun (WGS) entry which is preliminary data.</text>
</comment>
<dbReference type="GO" id="GO:0006269">
    <property type="term" value="P:DNA replication, synthesis of primer"/>
    <property type="evidence" value="ECO:0007669"/>
    <property type="project" value="UniProtKB-KW"/>
</dbReference>
<keyword evidence="14" id="KW-1185">Reference proteome</keyword>
<gene>
    <name evidence="13" type="ORF">SE37_01320</name>
</gene>
<dbReference type="Gene3D" id="1.10.860.10">
    <property type="entry name" value="DNAb Helicase, Chain A"/>
    <property type="match status" value="1"/>
</dbReference>
<evidence type="ECO:0000256" key="5">
    <source>
        <dbReference type="ARBA" id="ARBA00022801"/>
    </source>
</evidence>
<keyword evidence="4" id="KW-0547">Nucleotide-binding</keyword>
<accession>A0A0C1TPY4</accession>
<name>A0A0C1TPY4_9BACT</name>
<keyword evidence="8" id="KW-0238">DNA-binding</keyword>
<dbReference type="GO" id="GO:0005829">
    <property type="term" value="C:cytosol"/>
    <property type="evidence" value="ECO:0007669"/>
    <property type="project" value="TreeGrafter"/>
</dbReference>
<proteinExistence type="inferred from homology"/>
<keyword evidence="7" id="KW-0067">ATP-binding</keyword>
<dbReference type="AlphaFoldDB" id="A0A0C1TPY4"/>
<dbReference type="EC" id="5.6.2.3" evidence="10"/>
<keyword evidence="5" id="KW-0378">Hydrolase</keyword>
<evidence type="ECO:0000256" key="1">
    <source>
        <dbReference type="ARBA" id="ARBA00008428"/>
    </source>
</evidence>
<protein>
    <recommendedName>
        <fullName evidence="10">DNA 5'-3' helicase</fullName>
        <ecNumber evidence="10">5.6.2.3</ecNumber>
    </recommendedName>
</protein>
<evidence type="ECO:0000256" key="4">
    <source>
        <dbReference type="ARBA" id="ARBA00022741"/>
    </source>
</evidence>
<evidence type="ECO:0000256" key="2">
    <source>
        <dbReference type="ARBA" id="ARBA00022515"/>
    </source>
</evidence>
<dbReference type="PANTHER" id="PTHR30153:SF2">
    <property type="entry name" value="REPLICATIVE DNA HELICASE"/>
    <property type="match status" value="1"/>
</dbReference>
<organism evidence="13 14">
    <name type="scientific">Geobacter soli</name>
    <dbReference type="NCBI Taxonomy" id="1510391"/>
    <lineage>
        <taxon>Bacteria</taxon>
        <taxon>Pseudomonadati</taxon>
        <taxon>Thermodesulfobacteriota</taxon>
        <taxon>Desulfuromonadia</taxon>
        <taxon>Geobacterales</taxon>
        <taxon>Geobacteraceae</taxon>
        <taxon>Geobacter</taxon>
    </lineage>
</organism>
<dbReference type="Gene3D" id="3.40.50.300">
    <property type="entry name" value="P-loop containing nucleotide triphosphate hydrolases"/>
    <property type="match status" value="1"/>
</dbReference>
<dbReference type="PROSITE" id="PS51199">
    <property type="entry name" value="SF4_HELICASE"/>
    <property type="match status" value="1"/>
</dbReference>
<dbReference type="InterPro" id="IPR007693">
    <property type="entry name" value="DNA_helicase_DnaB-like_N"/>
</dbReference>
<dbReference type="Proteomes" id="UP000031433">
    <property type="component" value="Unassembled WGS sequence"/>
</dbReference>
<evidence type="ECO:0000313" key="13">
    <source>
        <dbReference type="EMBL" id="KIE41363.1"/>
    </source>
</evidence>
<dbReference type="Pfam" id="PF00772">
    <property type="entry name" value="DnaB"/>
    <property type="match status" value="1"/>
</dbReference>
<evidence type="ECO:0000256" key="11">
    <source>
        <dbReference type="ARBA" id="ARBA00048954"/>
    </source>
</evidence>
<sequence>MIPPHSLEAEMSILGSIFLENNCIKKVSGALDTLDLYRESHRKIYRAMLDLHRQKSPIDLVSMAEQLKADGALEEIGGAAYLAVLVDYTPTSANVAHYCRIVKEKSVARQVATFAAELADKVYGENPSEVLSVAKARLQEIAGGLDGMNGVSASDLLSFDHRQDQYRHFVENIDRERFKTSFPLLDSYIRGVAPGEVLTLAAYSGTFKTAFLQNILLRGAEATGLYHLFFSLEMPAPKVFERELQIQGGATGRDVEYHYRGHRDSASVQAGVDRAGSHGLIVCDKPRLSVEKIARYTEIALQKYGKLGAVGIDYLGLMQAPGKTLFEKVAHISAEIKNMAKELRVPVILLSQINRAAATAGGEIEMHSAKGGGDVEAGADFMLGFWRDKADTLICKVMKNRNGAAGMNLEVEIERETLQFIGMKPYKPETQRQSRTQRIPF</sequence>
<dbReference type="InterPro" id="IPR027417">
    <property type="entry name" value="P-loop_NTPase"/>
</dbReference>
<evidence type="ECO:0000256" key="7">
    <source>
        <dbReference type="ARBA" id="ARBA00022840"/>
    </source>
</evidence>
<comment type="catalytic activity">
    <reaction evidence="11">
        <text>ATP + H2O = ADP + phosphate + H(+)</text>
        <dbReference type="Rhea" id="RHEA:13065"/>
        <dbReference type="ChEBI" id="CHEBI:15377"/>
        <dbReference type="ChEBI" id="CHEBI:15378"/>
        <dbReference type="ChEBI" id="CHEBI:30616"/>
        <dbReference type="ChEBI" id="CHEBI:43474"/>
        <dbReference type="ChEBI" id="CHEBI:456216"/>
        <dbReference type="EC" id="5.6.2.3"/>
    </reaction>
</comment>
<comment type="similarity">
    <text evidence="1">Belongs to the helicase family. DnaB subfamily.</text>
</comment>
<evidence type="ECO:0000256" key="6">
    <source>
        <dbReference type="ARBA" id="ARBA00022806"/>
    </source>
</evidence>
<dbReference type="GO" id="GO:0016787">
    <property type="term" value="F:hydrolase activity"/>
    <property type="evidence" value="ECO:0007669"/>
    <property type="project" value="UniProtKB-KW"/>
</dbReference>
<dbReference type="PANTHER" id="PTHR30153">
    <property type="entry name" value="REPLICATIVE DNA HELICASE DNAB"/>
    <property type="match status" value="1"/>
</dbReference>
<dbReference type="EMBL" id="JXBL01000001">
    <property type="protein sequence ID" value="KIE41363.1"/>
    <property type="molecule type" value="Genomic_DNA"/>
</dbReference>
<dbReference type="GO" id="GO:0005524">
    <property type="term" value="F:ATP binding"/>
    <property type="evidence" value="ECO:0007669"/>
    <property type="project" value="UniProtKB-KW"/>
</dbReference>
<keyword evidence="9" id="KW-0413">Isomerase</keyword>
<reference evidence="13 14" key="1">
    <citation type="submission" date="2015-01" db="EMBL/GenBank/DDBJ databases">
        <title>Genome sequence of the anaerobic bacterium Geobacter soli GSS01, a dissimilatory Fe(III) reducer from soil.</title>
        <authorList>
            <person name="Yang G."/>
            <person name="Zhou S."/>
        </authorList>
    </citation>
    <scope>NUCLEOTIDE SEQUENCE [LARGE SCALE GENOMIC DNA]</scope>
    <source>
        <strain evidence="13 14">GSS01</strain>
    </source>
</reference>
<dbReference type="GO" id="GO:0043139">
    <property type="term" value="F:5'-3' DNA helicase activity"/>
    <property type="evidence" value="ECO:0007669"/>
    <property type="project" value="UniProtKB-EC"/>
</dbReference>
<keyword evidence="6" id="KW-0347">Helicase</keyword>
<dbReference type="SUPFAM" id="SSF52540">
    <property type="entry name" value="P-loop containing nucleoside triphosphate hydrolases"/>
    <property type="match status" value="1"/>
</dbReference>
<keyword evidence="3" id="KW-0235">DNA replication</keyword>
<dbReference type="InterPro" id="IPR007694">
    <property type="entry name" value="DNA_helicase_DnaB-like_C"/>
</dbReference>
<evidence type="ECO:0000313" key="14">
    <source>
        <dbReference type="Proteomes" id="UP000031433"/>
    </source>
</evidence>
<feature type="domain" description="SF4 helicase" evidence="12">
    <location>
        <begin position="171"/>
        <end position="427"/>
    </location>
</feature>
<dbReference type="InterPro" id="IPR016136">
    <property type="entry name" value="DNA_helicase_N/primase_C"/>
</dbReference>
<dbReference type="GO" id="GO:1990077">
    <property type="term" value="C:primosome complex"/>
    <property type="evidence" value="ECO:0007669"/>
    <property type="project" value="UniProtKB-KW"/>
</dbReference>
<keyword evidence="2" id="KW-0639">Primosome</keyword>
<dbReference type="GO" id="GO:0003677">
    <property type="term" value="F:DNA binding"/>
    <property type="evidence" value="ECO:0007669"/>
    <property type="project" value="UniProtKB-KW"/>
</dbReference>
<evidence type="ECO:0000256" key="8">
    <source>
        <dbReference type="ARBA" id="ARBA00023125"/>
    </source>
</evidence>
<evidence type="ECO:0000256" key="3">
    <source>
        <dbReference type="ARBA" id="ARBA00022705"/>
    </source>
</evidence>